<feature type="compositionally biased region" description="Polar residues" evidence="1">
    <location>
        <begin position="1"/>
        <end position="14"/>
    </location>
</feature>
<evidence type="ECO:0000313" key="2">
    <source>
        <dbReference type="EMBL" id="KAG0562239.1"/>
    </source>
</evidence>
<feature type="region of interest" description="Disordered" evidence="1">
    <location>
        <begin position="1"/>
        <end position="23"/>
    </location>
</feature>
<dbReference type="Proteomes" id="UP000822688">
    <property type="component" value="Chromosome 9"/>
</dbReference>
<dbReference type="EMBL" id="CM026430">
    <property type="protein sequence ID" value="KAG0562239.1"/>
    <property type="molecule type" value="Genomic_DNA"/>
</dbReference>
<dbReference type="AlphaFoldDB" id="A0A8T0GV58"/>
<reference evidence="2" key="1">
    <citation type="submission" date="2020-06" db="EMBL/GenBank/DDBJ databases">
        <title>WGS assembly of Ceratodon purpureus strain R40.</title>
        <authorList>
            <person name="Carey S.B."/>
            <person name="Jenkins J."/>
            <person name="Shu S."/>
            <person name="Lovell J.T."/>
            <person name="Sreedasyam A."/>
            <person name="Maumus F."/>
            <person name="Tiley G.P."/>
            <person name="Fernandez-Pozo N."/>
            <person name="Barry K."/>
            <person name="Chen C."/>
            <person name="Wang M."/>
            <person name="Lipzen A."/>
            <person name="Daum C."/>
            <person name="Saski C.A."/>
            <person name="Payton A.C."/>
            <person name="Mcbreen J.C."/>
            <person name="Conrad R.E."/>
            <person name="Kollar L.M."/>
            <person name="Olsson S."/>
            <person name="Huttunen S."/>
            <person name="Landis J.B."/>
            <person name="Wickett N.J."/>
            <person name="Johnson M.G."/>
            <person name="Rensing S.A."/>
            <person name="Grimwood J."/>
            <person name="Schmutz J."/>
            <person name="Mcdaniel S.F."/>
        </authorList>
    </citation>
    <scope>NUCLEOTIDE SEQUENCE</scope>
    <source>
        <strain evidence="2">R40</strain>
    </source>
</reference>
<keyword evidence="3" id="KW-1185">Reference proteome</keyword>
<organism evidence="2 3">
    <name type="scientific">Ceratodon purpureus</name>
    <name type="common">Fire moss</name>
    <name type="synonym">Dicranum purpureum</name>
    <dbReference type="NCBI Taxonomy" id="3225"/>
    <lineage>
        <taxon>Eukaryota</taxon>
        <taxon>Viridiplantae</taxon>
        <taxon>Streptophyta</taxon>
        <taxon>Embryophyta</taxon>
        <taxon>Bryophyta</taxon>
        <taxon>Bryophytina</taxon>
        <taxon>Bryopsida</taxon>
        <taxon>Dicranidae</taxon>
        <taxon>Pseudoditrichales</taxon>
        <taxon>Ditrichaceae</taxon>
        <taxon>Ceratodon</taxon>
    </lineage>
</organism>
<proteinExistence type="predicted"/>
<protein>
    <submittedName>
        <fullName evidence="2">Uncharacterized protein</fullName>
    </submittedName>
</protein>
<name>A0A8T0GV58_CERPU</name>
<accession>A0A8T0GV58</accession>
<gene>
    <name evidence="2" type="ORF">KC19_9G129200</name>
</gene>
<evidence type="ECO:0000256" key="1">
    <source>
        <dbReference type="SAM" id="MobiDB-lite"/>
    </source>
</evidence>
<comment type="caution">
    <text evidence="2">The sequence shown here is derived from an EMBL/GenBank/DDBJ whole genome shotgun (WGS) entry which is preliminary data.</text>
</comment>
<sequence length="446" mass="52073">MPQVSGQLSFSPTSKPGPPHIRHHHHKYCFDRSDYVNYVQIKEKMRKGGGVPYDPLGAPFALDDDVKGVHRYQPKEYKPDPHYRHRAWWREPAIRPWEHDELLYHSRPTRGPGLNPWILSTSANAPFATYNNEPLQEETDVIVIPPWEKDEHQHMKSCGYCRGHIDAGSELLPQVHKQNYESLNWELDYDHHKHHKESRTFDVKYPDNKWNESPWNRKPGETKFRPMSPPPPKPPIIRESCAFAAPFATSDNKVVVKYGEGQPSVCNNLERRAQRCPKPFVETHWPFERHEDDPHGKLPRRFLSFPRDPKSFEGFPFPHADEFKIKDQRHCNLKEGHGIKHQFYPGDHAKKNAAGDFGRVVYPPKLISFPRDPATYNPFPVHYAYEPEDKNQKHCDMKQGHDRGYQFYPGDPSKMPAAGQKVPPKVYPPTWDVNAPYMYESYVPFR</sequence>
<evidence type="ECO:0000313" key="3">
    <source>
        <dbReference type="Proteomes" id="UP000822688"/>
    </source>
</evidence>